<reference evidence="1" key="1">
    <citation type="journal article" date="2012" name="Nat. Biotechnol.">
        <title>Draft genome sequence of pigeonpea (Cajanus cajan), an orphan legume crop of resource-poor farmers.</title>
        <authorList>
            <person name="Varshney R.K."/>
            <person name="Chen W."/>
            <person name="Li Y."/>
            <person name="Bharti A.K."/>
            <person name="Saxena R.K."/>
            <person name="Schlueter J.A."/>
            <person name="Donoghue M.T."/>
            <person name="Azam S."/>
            <person name="Fan G."/>
            <person name="Whaley A.M."/>
            <person name="Farmer A.D."/>
            <person name="Sheridan J."/>
            <person name="Iwata A."/>
            <person name="Tuteja R."/>
            <person name="Penmetsa R.V."/>
            <person name="Wu W."/>
            <person name="Upadhyaya H.D."/>
            <person name="Yang S.P."/>
            <person name="Shah T."/>
            <person name="Saxena K.B."/>
            <person name="Michael T."/>
            <person name="McCombie W.R."/>
            <person name="Yang B."/>
            <person name="Zhang G."/>
            <person name="Yang H."/>
            <person name="Wang J."/>
            <person name="Spillane C."/>
            <person name="Cook D.R."/>
            <person name="May G.D."/>
            <person name="Xu X."/>
            <person name="Jackson S.A."/>
        </authorList>
    </citation>
    <scope>NUCLEOTIDE SEQUENCE [LARGE SCALE GENOMIC DNA]</scope>
</reference>
<proteinExistence type="predicted"/>
<keyword evidence="2" id="KW-1185">Reference proteome</keyword>
<protein>
    <recommendedName>
        <fullName evidence="3">Retrotransposon gag domain-containing protein</fullName>
    </recommendedName>
</protein>
<evidence type="ECO:0000313" key="1">
    <source>
        <dbReference type="EMBL" id="KYP46374.1"/>
    </source>
</evidence>
<evidence type="ECO:0008006" key="3">
    <source>
        <dbReference type="Google" id="ProtNLM"/>
    </source>
</evidence>
<sequence>MKQKLIRETNGGAPVQPFHVRNVKLDFPRFDGTNLLQWNFKAEQFFNYYNTPDAQRLTIAAVHLDKDVIPWYQMMTRTNTFHSWVDLTRALEIEFGPSPYECPRSHLFKLTQAGRDVIAQAPTTLIRSVLLAKLYEEKYIPNHKPYQTSLPLSQTLRTTSSPPLLPTPNQSSLVNTIKKISPAEMQLRREKGLCYTCDEKFSSSHRCPNKQYLLLQLEQDDINEPEPDPPDILGANSTLSLQQPHLSYNALKGSSCLGTMKFLLIVKEGTVCWDIYDWKRTSHHMYNTIPSPFLIASLQEKSS</sequence>
<name>A0A151RV12_CAJCA</name>
<dbReference type="EMBL" id="KQ483560">
    <property type="protein sequence ID" value="KYP46374.1"/>
    <property type="molecule type" value="Genomic_DNA"/>
</dbReference>
<dbReference type="Gramene" id="C.cajan_30336.t">
    <property type="protein sequence ID" value="C.cajan_30336.t"/>
    <property type="gene ID" value="C.cajan_30336"/>
</dbReference>
<accession>A0A151RV12</accession>
<evidence type="ECO:0000313" key="2">
    <source>
        <dbReference type="Proteomes" id="UP000075243"/>
    </source>
</evidence>
<gene>
    <name evidence="1" type="ORF">KK1_032020</name>
</gene>
<dbReference type="AlphaFoldDB" id="A0A151RV12"/>
<organism evidence="1 2">
    <name type="scientific">Cajanus cajan</name>
    <name type="common">Pigeon pea</name>
    <name type="synonym">Cajanus indicus</name>
    <dbReference type="NCBI Taxonomy" id="3821"/>
    <lineage>
        <taxon>Eukaryota</taxon>
        <taxon>Viridiplantae</taxon>
        <taxon>Streptophyta</taxon>
        <taxon>Embryophyta</taxon>
        <taxon>Tracheophyta</taxon>
        <taxon>Spermatophyta</taxon>
        <taxon>Magnoliopsida</taxon>
        <taxon>eudicotyledons</taxon>
        <taxon>Gunneridae</taxon>
        <taxon>Pentapetalae</taxon>
        <taxon>rosids</taxon>
        <taxon>fabids</taxon>
        <taxon>Fabales</taxon>
        <taxon>Fabaceae</taxon>
        <taxon>Papilionoideae</taxon>
        <taxon>50 kb inversion clade</taxon>
        <taxon>NPAAA clade</taxon>
        <taxon>indigoferoid/millettioid clade</taxon>
        <taxon>Phaseoleae</taxon>
        <taxon>Cajanus</taxon>
    </lineage>
</organism>
<dbReference type="Proteomes" id="UP000075243">
    <property type="component" value="Unassembled WGS sequence"/>
</dbReference>